<evidence type="ECO:0000256" key="1">
    <source>
        <dbReference type="ARBA" id="ARBA00004123"/>
    </source>
</evidence>
<sequence>MDQNEDFYVRYYVGHKGQYGHEFLEFEFRKDGRLRYANNSNYKSDKLIRKEVYVNDIVLQVLKRIIDDSEILKEDDSNWPRSDKNGRQELEIKLGKTHISFSTSKIGSLSDIKGSKDADGLAIFFYLIQDLKALVFSLIGLHFRIKPV</sequence>
<organism evidence="4 5">
    <name type="scientific">Tetrahymena thermophila (strain SB210)</name>
    <dbReference type="NCBI Taxonomy" id="312017"/>
    <lineage>
        <taxon>Eukaryota</taxon>
        <taxon>Sar</taxon>
        <taxon>Alveolata</taxon>
        <taxon>Ciliophora</taxon>
        <taxon>Intramacronucleata</taxon>
        <taxon>Oligohymenophorea</taxon>
        <taxon>Hymenostomatida</taxon>
        <taxon>Tetrahymenina</taxon>
        <taxon>Tetrahymenidae</taxon>
        <taxon>Tetrahymena</taxon>
    </lineage>
</organism>
<dbReference type="RefSeq" id="XP_012653386.1">
    <property type="nucleotide sequence ID" value="XM_012797932.1"/>
</dbReference>
<name>W7XC44_TETTS</name>
<dbReference type="FunCoup" id="W7XC44">
    <property type="interactions" value="593"/>
</dbReference>
<dbReference type="KEGG" id="tet:TTHERM_000476709"/>
<proteinExistence type="inferred from homology"/>
<evidence type="ECO:0000256" key="2">
    <source>
        <dbReference type="ARBA" id="ARBA00009270"/>
    </source>
</evidence>
<dbReference type="OrthoDB" id="6495301at2759"/>
<dbReference type="GeneID" id="24439185"/>
<dbReference type="InParanoid" id="W7XC44"/>
<gene>
    <name evidence="4" type="ORF">TTHERM_000476709</name>
</gene>
<keyword evidence="3" id="KW-0539">Nucleus</keyword>
<protein>
    <submittedName>
        <fullName evidence="4">Mago nashi family, integral exon junction complex protein</fullName>
    </submittedName>
</protein>
<dbReference type="Proteomes" id="UP000009168">
    <property type="component" value="Unassembled WGS sequence"/>
</dbReference>
<dbReference type="GO" id="GO:0008380">
    <property type="term" value="P:RNA splicing"/>
    <property type="evidence" value="ECO:0007669"/>
    <property type="project" value="InterPro"/>
</dbReference>
<dbReference type="InterPro" id="IPR036605">
    <property type="entry name" value="Mago_nashi_sf"/>
</dbReference>
<dbReference type="CDD" id="cd11295">
    <property type="entry name" value="Mago_nashi"/>
    <property type="match status" value="1"/>
</dbReference>
<dbReference type="PANTHER" id="PTHR12638">
    <property type="entry name" value="PROTEIN MAGO NASHI HOMOLOG"/>
    <property type="match status" value="1"/>
</dbReference>
<dbReference type="GO" id="GO:0035145">
    <property type="term" value="C:exon-exon junction complex"/>
    <property type="evidence" value="ECO:0007669"/>
    <property type="project" value="InterPro"/>
</dbReference>
<dbReference type="STRING" id="312017.W7XC44"/>
<reference evidence="5" key="1">
    <citation type="journal article" date="2006" name="PLoS Biol.">
        <title>Macronuclear genome sequence of the ciliate Tetrahymena thermophila, a model eukaryote.</title>
        <authorList>
            <person name="Eisen J.A."/>
            <person name="Coyne R.S."/>
            <person name="Wu M."/>
            <person name="Wu D."/>
            <person name="Thiagarajan M."/>
            <person name="Wortman J.R."/>
            <person name="Badger J.H."/>
            <person name="Ren Q."/>
            <person name="Amedeo P."/>
            <person name="Jones K.M."/>
            <person name="Tallon L.J."/>
            <person name="Delcher A.L."/>
            <person name="Salzberg S.L."/>
            <person name="Silva J.C."/>
            <person name="Haas B.J."/>
            <person name="Majoros W.H."/>
            <person name="Farzad M."/>
            <person name="Carlton J.M."/>
            <person name="Smith R.K. Jr."/>
            <person name="Garg J."/>
            <person name="Pearlman R.E."/>
            <person name="Karrer K.M."/>
            <person name="Sun L."/>
            <person name="Manning G."/>
            <person name="Elde N.C."/>
            <person name="Turkewitz A.P."/>
            <person name="Asai D.J."/>
            <person name="Wilkes D.E."/>
            <person name="Wang Y."/>
            <person name="Cai H."/>
            <person name="Collins K."/>
            <person name="Stewart B.A."/>
            <person name="Lee S.R."/>
            <person name="Wilamowska K."/>
            <person name="Weinberg Z."/>
            <person name="Ruzzo W.L."/>
            <person name="Wloga D."/>
            <person name="Gaertig J."/>
            <person name="Frankel J."/>
            <person name="Tsao C.-C."/>
            <person name="Gorovsky M.A."/>
            <person name="Keeling P.J."/>
            <person name="Waller R.F."/>
            <person name="Patron N.J."/>
            <person name="Cherry J.M."/>
            <person name="Stover N.A."/>
            <person name="Krieger C.J."/>
            <person name="del Toro C."/>
            <person name="Ryder H.F."/>
            <person name="Williamson S.C."/>
            <person name="Barbeau R.A."/>
            <person name="Hamilton E.P."/>
            <person name="Orias E."/>
        </authorList>
    </citation>
    <scope>NUCLEOTIDE SEQUENCE [LARGE SCALE GENOMIC DNA]</scope>
    <source>
        <strain evidence="5">SB210</strain>
    </source>
</reference>
<dbReference type="Gene3D" id="3.30.1560.10">
    <property type="entry name" value="Mago nashi"/>
    <property type="match status" value="1"/>
</dbReference>
<evidence type="ECO:0000256" key="3">
    <source>
        <dbReference type="ARBA" id="ARBA00023242"/>
    </source>
</evidence>
<dbReference type="InterPro" id="IPR004023">
    <property type="entry name" value="Mago_nashi"/>
</dbReference>
<dbReference type="EMBL" id="GG662667">
    <property type="protein sequence ID" value="EWS74053.1"/>
    <property type="molecule type" value="Genomic_DNA"/>
</dbReference>
<comment type="subcellular location">
    <subcellularLocation>
        <location evidence="1">Nucleus</location>
    </subcellularLocation>
</comment>
<dbReference type="FunFam" id="3.30.1560.10:FF:000001">
    <property type="entry name" value="Protein mago nashi homolog"/>
    <property type="match status" value="1"/>
</dbReference>
<evidence type="ECO:0000313" key="5">
    <source>
        <dbReference type="Proteomes" id="UP000009168"/>
    </source>
</evidence>
<dbReference type="Pfam" id="PF02792">
    <property type="entry name" value="Mago_nashi"/>
    <property type="match status" value="1"/>
</dbReference>
<accession>W7XC44</accession>
<comment type="similarity">
    <text evidence="2">Belongs to the mago nashi family.</text>
</comment>
<dbReference type="PANTHER" id="PTHR12638:SF0">
    <property type="entry name" value="MAGO HOMOLOG, EXON JUNCTION COMPLEX SUBUNIT-RELATED"/>
    <property type="match status" value="1"/>
</dbReference>
<keyword evidence="5" id="KW-1185">Reference proteome</keyword>
<dbReference type="AlphaFoldDB" id="W7XC44"/>
<dbReference type="SUPFAM" id="SSF89817">
    <property type="entry name" value="Mago nashi protein"/>
    <property type="match status" value="1"/>
</dbReference>
<evidence type="ECO:0000313" key="4">
    <source>
        <dbReference type="EMBL" id="EWS74053.1"/>
    </source>
</evidence>